<dbReference type="Gene3D" id="3.30.530.20">
    <property type="match status" value="1"/>
</dbReference>
<evidence type="ECO:0000313" key="2">
    <source>
        <dbReference type="EMBL" id="GAA1948642.1"/>
    </source>
</evidence>
<dbReference type="EMBL" id="BAAANN010000005">
    <property type="protein sequence ID" value="GAA1948642.1"/>
    <property type="molecule type" value="Genomic_DNA"/>
</dbReference>
<name>A0ABP5BPM3_9PSEU</name>
<protein>
    <submittedName>
        <fullName evidence="2">SRPBCC family protein</fullName>
    </submittedName>
</protein>
<dbReference type="Pfam" id="PF10604">
    <property type="entry name" value="Polyketide_cyc2"/>
    <property type="match status" value="1"/>
</dbReference>
<dbReference type="RefSeq" id="WP_344415201.1">
    <property type="nucleotide sequence ID" value="NZ_BAAANN010000005.1"/>
</dbReference>
<dbReference type="InterPro" id="IPR023393">
    <property type="entry name" value="START-like_dom_sf"/>
</dbReference>
<dbReference type="InterPro" id="IPR019587">
    <property type="entry name" value="Polyketide_cyclase/dehydratase"/>
</dbReference>
<keyword evidence="3" id="KW-1185">Reference proteome</keyword>
<sequence length="233" mass="24853">MFGIHPTASPKSHTGTGAAHTSRRAARAALLAIPLAAGILGGTVTPAQAATPAAPGQNATAPLTCRGESVDPAAKIRYRTEAVIKAPLDTIWRLQTDVRRWPSWQAPVKSMKRLDPGPLRSGSRFRWTTPAPPTETTPDTTLSITSTVHQIQHGKCIRWSGPAIGEGLRIDNGVHVWNFTKVGGGVLVRTEETWTGAQVEGDVPTATRYLGAGLEAWLTDLKAAAETDPCHHR</sequence>
<dbReference type="SUPFAM" id="SSF55961">
    <property type="entry name" value="Bet v1-like"/>
    <property type="match status" value="1"/>
</dbReference>
<feature type="region of interest" description="Disordered" evidence="1">
    <location>
        <begin position="112"/>
        <end position="138"/>
    </location>
</feature>
<reference evidence="3" key="1">
    <citation type="journal article" date="2019" name="Int. J. Syst. Evol. Microbiol.">
        <title>The Global Catalogue of Microorganisms (GCM) 10K type strain sequencing project: providing services to taxonomists for standard genome sequencing and annotation.</title>
        <authorList>
            <consortium name="The Broad Institute Genomics Platform"/>
            <consortium name="The Broad Institute Genome Sequencing Center for Infectious Disease"/>
            <person name="Wu L."/>
            <person name="Ma J."/>
        </authorList>
    </citation>
    <scope>NUCLEOTIDE SEQUENCE [LARGE SCALE GENOMIC DNA]</scope>
    <source>
        <strain evidence="3">JCM 14545</strain>
    </source>
</reference>
<feature type="region of interest" description="Disordered" evidence="1">
    <location>
        <begin position="1"/>
        <end position="22"/>
    </location>
</feature>
<comment type="caution">
    <text evidence="2">The sequence shown here is derived from an EMBL/GenBank/DDBJ whole genome shotgun (WGS) entry which is preliminary data.</text>
</comment>
<proteinExistence type="predicted"/>
<dbReference type="Proteomes" id="UP001501116">
    <property type="component" value="Unassembled WGS sequence"/>
</dbReference>
<evidence type="ECO:0000256" key="1">
    <source>
        <dbReference type="SAM" id="MobiDB-lite"/>
    </source>
</evidence>
<organism evidence="2 3">
    <name type="scientific">Amycolatopsis minnesotensis</name>
    <dbReference type="NCBI Taxonomy" id="337894"/>
    <lineage>
        <taxon>Bacteria</taxon>
        <taxon>Bacillati</taxon>
        <taxon>Actinomycetota</taxon>
        <taxon>Actinomycetes</taxon>
        <taxon>Pseudonocardiales</taxon>
        <taxon>Pseudonocardiaceae</taxon>
        <taxon>Amycolatopsis</taxon>
    </lineage>
</organism>
<evidence type="ECO:0000313" key="3">
    <source>
        <dbReference type="Proteomes" id="UP001501116"/>
    </source>
</evidence>
<accession>A0ABP5BPM3</accession>
<gene>
    <name evidence="2" type="ORF">GCM10009754_16360</name>
</gene>